<protein>
    <submittedName>
        <fullName evidence="2">Uncharacterized protein</fullName>
    </submittedName>
</protein>
<dbReference type="AlphaFoldDB" id="A0A2I0WXV1"/>
<feature type="region of interest" description="Disordered" evidence="1">
    <location>
        <begin position="1"/>
        <end position="102"/>
    </location>
</feature>
<accession>A0A2I0WXV1</accession>
<keyword evidence="3" id="KW-1185">Reference proteome</keyword>
<dbReference type="Proteomes" id="UP000233837">
    <property type="component" value="Unassembled WGS sequence"/>
</dbReference>
<organism evidence="2 3">
    <name type="scientific">Dendrobium catenatum</name>
    <dbReference type="NCBI Taxonomy" id="906689"/>
    <lineage>
        <taxon>Eukaryota</taxon>
        <taxon>Viridiplantae</taxon>
        <taxon>Streptophyta</taxon>
        <taxon>Embryophyta</taxon>
        <taxon>Tracheophyta</taxon>
        <taxon>Spermatophyta</taxon>
        <taxon>Magnoliopsida</taxon>
        <taxon>Liliopsida</taxon>
        <taxon>Asparagales</taxon>
        <taxon>Orchidaceae</taxon>
        <taxon>Epidendroideae</taxon>
        <taxon>Malaxideae</taxon>
        <taxon>Dendrobiinae</taxon>
        <taxon>Dendrobium</taxon>
    </lineage>
</organism>
<evidence type="ECO:0000313" key="3">
    <source>
        <dbReference type="Proteomes" id="UP000233837"/>
    </source>
</evidence>
<reference evidence="2 3" key="2">
    <citation type="journal article" date="2017" name="Nature">
        <title>The Apostasia genome and the evolution of orchids.</title>
        <authorList>
            <person name="Zhang G.Q."/>
            <person name="Liu K.W."/>
            <person name="Li Z."/>
            <person name="Lohaus R."/>
            <person name="Hsiao Y.Y."/>
            <person name="Niu S.C."/>
            <person name="Wang J.Y."/>
            <person name="Lin Y.C."/>
            <person name="Xu Q."/>
            <person name="Chen L.J."/>
            <person name="Yoshida K."/>
            <person name="Fujiwara S."/>
            <person name="Wang Z.W."/>
            <person name="Zhang Y.Q."/>
            <person name="Mitsuda N."/>
            <person name="Wang M."/>
            <person name="Liu G.H."/>
            <person name="Pecoraro L."/>
            <person name="Huang H.X."/>
            <person name="Xiao X.J."/>
            <person name="Lin M."/>
            <person name="Wu X.Y."/>
            <person name="Wu W.L."/>
            <person name="Chen Y.Y."/>
            <person name="Chang S.B."/>
            <person name="Sakamoto S."/>
            <person name="Ohme-Takagi M."/>
            <person name="Yagi M."/>
            <person name="Zeng S.J."/>
            <person name="Shen C.Y."/>
            <person name="Yeh C.M."/>
            <person name="Luo Y.B."/>
            <person name="Tsai W.C."/>
            <person name="Van de Peer Y."/>
            <person name="Liu Z.J."/>
        </authorList>
    </citation>
    <scope>NUCLEOTIDE SEQUENCE [LARGE SCALE GENOMIC DNA]</scope>
    <source>
        <tissue evidence="2">The whole plant</tissue>
    </source>
</reference>
<sequence length="102" mass="10744">MTARRAAHPLPGCPQSFPPRRPLLRGCPQSCPPEASPRSFPHTQPAAHLPHPVHSSRPTHPRALIPSHQPASSVPVTPANPCPSPSRVGPGQPGNPPGRVRA</sequence>
<dbReference type="EMBL" id="KZ502343">
    <property type="protein sequence ID" value="PKU80485.1"/>
    <property type="molecule type" value="Genomic_DNA"/>
</dbReference>
<name>A0A2I0WXV1_9ASPA</name>
<evidence type="ECO:0000313" key="2">
    <source>
        <dbReference type="EMBL" id="PKU80485.1"/>
    </source>
</evidence>
<reference evidence="2 3" key="1">
    <citation type="journal article" date="2016" name="Sci. Rep.">
        <title>The Dendrobium catenatum Lindl. genome sequence provides insights into polysaccharide synthase, floral development and adaptive evolution.</title>
        <authorList>
            <person name="Zhang G.Q."/>
            <person name="Xu Q."/>
            <person name="Bian C."/>
            <person name="Tsai W.C."/>
            <person name="Yeh C.M."/>
            <person name="Liu K.W."/>
            <person name="Yoshida K."/>
            <person name="Zhang L.S."/>
            <person name="Chang S.B."/>
            <person name="Chen F."/>
            <person name="Shi Y."/>
            <person name="Su Y.Y."/>
            <person name="Zhang Y.Q."/>
            <person name="Chen L.J."/>
            <person name="Yin Y."/>
            <person name="Lin M."/>
            <person name="Huang H."/>
            <person name="Deng H."/>
            <person name="Wang Z.W."/>
            <person name="Zhu S.L."/>
            <person name="Zhao X."/>
            <person name="Deng C."/>
            <person name="Niu S.C."/>
            <person name="Huang J."/>
            <person name="Wang M."/>
            <person name="Liu G.H."/>
            <person name="Yang H.J."/>
            <person name="Xiao X.J."/>
            <person name="Hsiao Y.Y."/>
            <person name="Wu W.L."/>
            <person name="Chen Y.Y."/>
            <person name="Mitsuda N."/>
            <person name="Ohme-Takagi M."/>
            <person name="Luo Y.B."/>
            <person name="Van de Peer Y."/>
            <person name="Liu Z.J."/>
        </authorList>
    </citation>
    <scope>NUCLEOTIDE SEQUENCE [LARGE SCALE GENOMIC DNA]</scope>
    <source>
        <tissue evidence="2">The whole plant</tissue>
    </source>
</reference>
<proteinExistence type="predicted"/>
<evidence type="ECO:0000256" key="1">
    <source>
        <dbReference type="SAM" id="MobiDB-lite"/>
    </source>
</evidence>
<gene>
    <name evidence="2" type="ORF">MA16_Dca021786</name>
</gene>